<name>G0W936_NAUDC</name>
<dbReference type="GeneID" id="11494677"/>
<dbReference type="GO" id="GO:0005634">
    <property type="term" value="C:nucleus"/>
    <property type="evidence" value="ECO:0007669"/>
    <property type="project" value="EnsemblFungi"/>
</dbReference>
<dbReference type="AlphaFoldDB" id="G0W936"/>
<dbReference type="SMART" id="SM00456">
    <property type="entry name" value="WW"/>
    <property type="match status" value="1"/>
</dbReference>
<evidence type="ECO:0000259" key="2">
    <source>
        <dbReference type="PROSITE" id="PS50020"/>
    </source>
</evidence>
<dbReference type="HOGENOM" id="CLU_091402_0_0_1"/>
<sequence length="201" mass="22399">MAQSKTDIPKVPSGWKAIFDDEYQTWFYVDLSTKKSQWDEPKGTTWPSREAQRPSGPPPPPGYSRQDPSQTRSQQPYVPQQQSQQPYVPQQQPQPQPVRYAPQPQMAPQPMYYPQQPVYQQPQQNRGRTSSMMSPMMGVGAGLLGGALLSNMFESHHPDTIVENNYYNDDNNNDNYDGGDFGGGDFGGGDFGGGDFGGGDW</sequence>
<dbReference type="eggNOG" id="ENOG502S2RJ">
    <property type="taxonomic scope" value="Eukaryota"/>
</dbReference>
<dbReference type="PROSITE" id="PS50020">
    <property type="entry name" value="WW_DOMAIN_2"/>
    <property type="match status" value="1"/>
</dbReference>
<feature type="compositionally biased region" description="Basic and acidic residues" evidence="1">
    <location>
        <begin position="32"/>
        <end position="42"/>
    </location>
</feature>
<dbReference type="RefSeq" id="XP_003669540.1">
    <property type="nucleotide sequence ID" value="XM_003669492.1"/>
</dbReference>
<dbReference type="PROSITE" id="PS01159">
    <property type="entry name" value="WW_DOMAIN_1"/>
    <property type="match status" value="1"/>
</dbReference>
<proteinExistence type="predicted"/>
<dbReference type="SUPFAM" id="SSF51045">
    <property type="entry name" value="WW domain"/>
    <property type="match status" value="1"/>
</dbReference>
<feature type="domain" description="WW" evidence="2">
    <location>
        <begin position="9"/>
        <end position="43"/>
    </location>
</feature>
<evidence type="ECO:0000256" key="1">
    <source>
        <dbReference type="SAM" id="MobiDB-lite"/>
    </source>
</evidence>
<dbReference type="Proteomes" id="UP000000689">
    <property type="component" value="Chromosome 3"/>
</dbReference>
<dbReference type="CDD" id="cd00201">
    <property type="entry name" value="WW"/>
    <property type="match status" value="1"/>
</dbReference>
<protein>
    <recommendedName>
        <fullName evidence="2">WW domain-containing protein</fullName>
    </recommendedName>
</protein>
<dbReference type="InterPro" id="IPR036020">
    <property type="entry name" value="WW_dom_sf"/>
</dbReference>
<dbReference type="InterPro" id="IPR001202">
    <property type="entry name" value="WW_dom"/>
</dbReference>
<evidence type="ECO:0000313" key="3">
    <source>
        <dbReference type="EMBL" id="CCD24297.1"/>
    </source>
</evidence>
<feature type="compositionally biased region" description="Low complexity" evidence="1">
    <location>
        <begin position="63"/>
        <end position="113"/>
    </location>
</feature>
<dbReference type="STRING" id="1071378.G0W936"/>
<dbReference type="OMA" id="RWNDQYK"/>
<dbReference type="OrthoDB" id="2444812at2759"/>
<dbReference type="EMBL" id="HE580269">
    <property type="protein sequence ID" value="CCD24297.1"/>
    <property type="molecule type" value="Genomic_DNA"/>
</dbReference>
<evidence type="ECO:0000313" key="4">
    <source>
        <dbReference type="Proteomes" id="UP000000689"/>
    </source>
</evidence>
<feature type="region of interest" description="Disordered" evidence="1">
    <location>
        <begin position="32"/>
        <end position="113"/>
    </location>
</feature>
<accession>G0W936</accession>
<gene>
    <name evidence="3" type="primary">NDAI0C06380</name>
    <name evidence="3" type="ordered locus">NDAI_0C06380</name>
</gene>
<organism evidence="3 4">
    <name type="scientific">Naumovozyma dairenensis (strain ATCC 10597 / BCRC 20456 / CBS 421 / NBRC 0211 / NRRL Y-12639)</name>
    <name type="common">Saccharomyces dairenensis</name>
    <dbReference type="NCBI Taxonomy" id="1071378"/>
    <lineage>
        <taxon>Eukaryota</taxon>
        <taxon>Fungi</taxon>
        <taxon>Dikarya</taxon>
        <taxon>Ascomycota</taxon>
        <taxon>Saccharomycotina</taxon>
        <taxon>Saccharomycetes</taxon>
        <taxon>Saccharomycetales</taxon>
        <taxon>Saccharomycetaceae</taxon>
        <taxon>Naumovozyma</taxon>
    </lineage>
</organism>
<dbReference type="Pfam" id="PF00397">
    <property type="entry name" value="WW"/>
    <property type="match status" value="1"/>
</dbReference>
<dbReference type="KEGG" id="ndi:NDAI_0C06380"/>
<keyword evidence="4" id="KW-1185">Reference proteome</keyword>
<reference evidence="3 4" key="1">
    <citation type="journal article" date="2011" name="Proc. Natl. Acad. Sci. U.S.A.">
        <title>Evolutionary erosion of yeast sex chromosomes by mating-type switching accidents.</title>
        <authorList>
            <person name="Gordon J.L."/>
            <person name="Armisen D."/>
            <person name="Proux-Wera E."/>
            <person name="Oheigeartaigh S.S."/>
            <person name="Byrne K.P."/>
            <person name="Wolfe K.H."/>
        </authorList>
    </citation>
    <scope>NUCLEOTIDE SEQUENCE [LARGE SCALE GENOMIC DNA]</scope>
    <source>
        <strain evidence="4">ATCC 10597 / BCRC 20456 / CBS 421 / NBRC 0211 / NRRL Y-12639</strain>
    </source>
</reference>
<dbReference type="Gene3D" id="2.20.70.10">
    <property type="match status" value="1"/>
</dbReference>